<proteinExistence type="predicted"/>
<keyword evidence="1" id="KW-0812">Transmembrane</keyword>
<name>A0A0U2ZI23_9BACL</name>
<accession>A0A0U2ZI23</accession>
<evidence type="ECO:0000256" key="1">
    <source>
        <dbReference type="SAM" id="Phobius"/>
    </source>
</evidence>
<reference evidence="2" key="1">
    <citation type="submission" date="2016-01" db="EMBL/GenBank/DDBJ databases">
        <title>Complete genome of Planococcus rifietoensis type strain M8.</title>
        <authorList>
            <person name="See-Too W.S."/>
        </authorList>
    </citation>
    <scope>NUCLEOTIDE SEQUENCE [LARGE SCALE GENOMIC DNA]</scope>
    <source>
        <strain evidence="2">M8</strain>
    </source>
</reference>
<feature type="transmembrane region" description="Helical" evidence="1">
    <location>
        <begin position="7"/>
        <end position="28"/>
    </location>
</feature>
<dbReference type="OrthoDB" id="2971310at2"/>
<protein>
    <recommendedName>
        <fullName evidence="4">DUF4306 domain-containing protein</fullName>
    </recommendedName>
</protein>
<organism evidence="2 3">
    <name type="scientific">Planococcus rifietoensis</name>
    <dbReference type="NCBI Taxonomy" id="200991"/>
    <lineage>
        <taxon>Bacteria</taxon>
        <taxon>Bacillati</taxon>
        <taxon>Bacillota</taxon>
        <taxon>Bacilli</taxon>
        <taxon>Bacillales</taxon>
        <taxon>Caryophanaceae</taxon>
        <taxon>Planococcus</taxon>
    </lineage>
</organism>
<keyword evidence="1" id="KW-0472">Membrane</keyword>
<dbReference type="AlphaFoldDB" id="A0A0U2ZI23"/>
<feature type="transmembrane region" description="Helical" evidence="1">
    <location>
        <begin position="64"/>
        <end position="82"/>
    </location>
</feature>
<dbReference type="RefSeq" id="WP_058382352.1">
    <property type="nucleotide sequence ID" value="NZ_CP013659.2"/>
</dbReference>
<gene>
    <name evidence="2" type="ORF">AUC31_10765</name>
</gene>
<evidence type="ECO:0000313" key="3">
    <source>
        <dbReference type="Proteomes" id="UP000067683"/>
    </source>
</evidence>
<keyword evidence="1" id="KW-1133">Transmembrane helix</keyword>
<evidence type="ECO:0008006" key="4">
    <source>
        <dbReference type="Google" id="ProtNLM"/>
    </source>
</evidence>
<keyword evidence="3" id="KW-1185">Reference proteome</keyword>
<evidence type="ECO:0000313" key="2">
    <source>
        <dbReference type="EMBL" id="ALS75649.1"/>
    </source>
</evidence>
<dbReference type="KEGG" id="prt:AUC31_10765"/>
<sequence length="91" mass="10251">MKLICQAAAGAIMVHLLYWVITFTVGYAKTMLYQPNIEALWANEHVLQSEVSFGYAVSPSPIEYLASFLATALLFWCLLALYKKFASKPSW</sequence>
<dbReference type="Proteomes" id="UP000067683">
    <property type="component" value="Chromosome"/>
</dbReference>
<dbReference type="STRING" id="200991.AUC31_10765"/>
<dbReference type="EMBL" id="CP013659">
    <property type="protein sequence ID" value="ALS75649.1"/>
    <property type="molecule type" value="Genomic_DNA"/>
</dbReference>